<name>A0A0S4N474_9BACT</name>
<evidence type="ECO:0008006" key="3">
    <source>
        <dbReference type="Google" id="ProtNLM"/>
    </source>
</evidence>
<evidence type="ECO:0000313" key="1">
    <source>
        <dbReference type="EMBL" id="CUU05824.1"/>
    </source>
</evidence>
<protein>
    <recommendedName>
        <fullName evidence="3">Glycosyl hydrolases family 8</fullName>
    </recommendedName>
</protein>
<dbReference type="SUPFAM" id="SSF48208">
    <property type="entry name" value="Six-hairpin glycosidases"/>
    <property type="match status" value="1"/>
</dbReference>
<dbReference type="PROSITE" id="PS51257">
    <property type="entry name" value="PROKAR_LIPOPROTEIN"/>
    <property type="match status" value="1"/>
</dbReference>
<accession>A0A0S4N474</accession>
<keyword evidence="2" id="KW-1185">Reference proteome</keyword>
<dbReference type="Proteomes" id="UP000320623">
    <property type="component" value="Unassembled WGS sequence"/>
</dbReference>
<dbReference type="EMBL" id="FAOO01000008">
    <property type="protein sequence ID" value="CUU05824.1"/>
    <property type="molecule type" value="Genomic_DNA"/>
</dbReference>
<reference evidence="2" key="1">
    <citation type="submission" date="2015-11" db="EMBL/GenBank/DDBJ databases">
        <authorList>
            <person name="Varghese N."/>
        </authorList>
    </citation>
    <scope>NUCLEOTIDE SEQUENCE [LARGE SCALE GENOMIC DNA]</scope>
</reference>
<organism evidence="1 2">
    <name type="scientific">Candidatus Thermokryptus mobilis</name>
    <dbReference type="NCBI Taxonomy" id="1643428"/>
    <lineage>
        <taxon>Bacteria</taxon>
        <taxon>Pseudomonadati</taxon>
        <taxon>Candidatus Kryptoniota</taxon>
        <taxon>Candidatus Thermokryptus</taxon>
    </lineage>
</organism>
<gene>
    <name evidence="1" type="ORF">JGI1_01343</name>
</gene>
<dbReference type="InterPro" id="IPR012341">
    <property type="entry name" value="6hp_glycosidase-like_sf"/>
</dbReference>
<proteinExistence type="predicted"/>
<evidence type="ECO:0000313" key="2">
    <source>
        <dbReference type="Proteomes" id="UP000320623"/>
    </source>
</evidence>
<dbReference type="AlphaFoldDB" id="A0A0S4N474"/>
<dbReference type="RefSeq" id="WP_140945085.1">
    <property type="nucleotide sequence ID" value="NZ_FAOO01000008.1"/>
</dbReference>
<dbReference type="Gene3D" id="1.50.10.10">
    <property type="match status" value="1"/>
</dbReference>
<dbReference type="InterPro" id="IPR008928">
    <property type="entry name" value="6-hairpin_glycosidase_sf"/>
</dbReference>
<dbReference type="STRING" id="1643428.GCA_001442855_01315"/>
<dbReference type="OrthoDB" id="9777420at2"/>
<sequence length="367" mass="42573">MRKILTLFPIVFILSCSGLIYRVDPEKIGKYENKIQGTFHEKLLNGLPSRADGFCYAIDLAEIMQSAVEIGDSILFSKAYEAIKKHYIIRDTWIDSAIVWRYKKDSEIDASGTAETIHCAFAIYLAYKKWGVEEYKKVSYSLAKAYIKHGYMPEPDKFLVKNYFNYGTRTLSENTYLINQRPDFLYLIGKENKDDDMIEKSRMMYNAIIGGYVKNGFFNSLYDIGVKTIIPSSNGYYSPNGIFPLISSIDISLSIIEFNPKPAREILDFFYENFGRWSDFYILMDGKFKSQTKSNFVSVAVYSRIIELFLKLGKSKKYNDMVKYILNDLIPEKIDAMINLTERNVDSFYFELSITLRTLHRAREYGL</sequence>
<dbReference type="GO" id="GO:0005975">
    <property type="term" value="P:carbohydrate metabolic process"/>
    <property type="evidence" value="ECO:0007669"/>
    <property type="project" value="InterPro"/>
</dbReference>